<comment type="caution">
    <text evidence="1">The sequence shown here is derived from an EMBL/GenBank/DDBJ whole genome shotgun (WGS) entry which is preliminary data.</text>
</comment>
<gene>
    <name evidence="1" type="ORF">M997_2469</name>
</gene>
<dbReference type="Proteomes" id="UP000078250">
    <property type="component" value="Unassembled WGS sequence"/>
</dbReference>
<accession>A0AAJ3LT46</accession>
<name>A0AAJ3LT46_PROHU</name>
<organism evidence="1 2">
    <name type="scientific">Proteus hauseri ATCC 700826</name>
    <dbReference type="NCBI Taxonomy" id="1354271"/>
    <lineage>
        <taxon>Bacteria</taxon>
        <taxon>Pseudomonadati</taxon>
        <taxon>Pseudomonadota</taxon>
        <taxon>Gammaproteobacteria</taxon>
        <taxon>Enterobacterales</taxon>
        <taxon>Morganellaceae</taxon>
        <taxon>Proteus</taxon>
    </lineage>
</organism>
<protein>
    <submittedName>
        <fullName evidence="1">Uncharacterized protein</fullName>
    </submittedName>
</protein>
<dbReference type="RefSeq" id="WP_064720414.1">
    <property type="nucleotide sequence ID" value="NZ_LXEV01000028.1"/>
</dbReference>
<evidence type="ECO:0000313" key="2">
    <source>
        <dbReference type="Proteomes" id="UP000078250"/>
    </source>
</evidence>
<reference evidence="1 2" key="1">
    <citation type="submission" date="2016-04" db="EMBL/GenBank/DDBJ databases">
        <title>ATOL: Assembling a taxonomically balanced genome-scale reconstruction of the evolutionary history of the Enterobacteriaceae.</title>
        <authorList>
            <person name="Plunkett G.III."/>
            <person name="Neeno-Eckwall E.C."/>
            <person name="Glasner J.D."/>
            <person name="Perna N.T."/>
        </authorList>
    </citation>
    <scope>NUCLEOTIDE SEQUENCE [LARGE SCALE GENOMIC DNA]</scope>
    <source>
        <strain evidence="1 2">ATCC 700826</strain>
    </source>
</reference>
<proteinExistence type="predicted"/>
<dbReference type="AlphaFoldDB" id="A0AAJ3LT46"/>
<evidence type="ECO:0000313" key="1">
    <source>
        <dbReference type="EMBL" id="OAT46018.1"/>
    </source>
</evidence>
<keyword evidence="2" id="KW-1185">Reference proteome</keyword>
<dbReference type="EMBL" id="LXEV01000028">
    <property type="protein sequence ID" value="OAT46018.1"/>
    <property type="molecule type" value="Genomic_DNA"/>
</dbReference>
<sequence>MKNILFILVVIFSPLSISGESKSIDSFIINNNETSNILSFSTDLAILSLSNKCIDSVIPVSNHTEKSSTDEILSITLTKQCENMFITYTESNIGHEMTLSINNKSIVSANVVGKLSPSFRVSVDKNKFSQDINVLLKMFPRK</sequence>